<comment type="caution">
    <text evidence="2">The sequence shown here is derived from an EMBL/GenBank/DDBJ whole genome shotgun (WGS) entry which is preliminary data.</text>
</comment>
<reference evidence="2 3" key="1">
    <citation type="submission" date="2015-10" db="EMBL/GenBank/DDBJ databases">
        <title>Draft genome sequence of Novosphingobium fuchskuhlense DSM 25065 isolated from a surface water sample of the southwest basin of Lake Grosse Fuchskuhle.</title>
        <authorList>
            <person name="Ruckert C."/>
            <person name="Winkler A."/>
            <person name="Glaeser J."/>
            <person name="Grossart H.-P."/>
            <person name="Kalinowski J."/>
            <person name="Glaeser S."/>
        </authorList>
    </citation>
    <scope>NUCLEOTIDE SEQUENCE [LARGE SCALE GENOMIC DNA]</scope>
    <source>
        <strain evidence="2 3">FNE08-7</strain>
    </source>
</reference>
<dbReference type="EMBL" id="LLZS01000003">
    <property type="protein sequence ID" value="KUR72968.1"/>
    <property type="molecule type" value="Genomic_DNA"/>
</dbReference>
<accession>A0A117UY27</accession>
<organism evidence="2 3">
    <name type="scientific">Novosphingobium fuchskuhlense</name>
    <dbReference type="NCBI Taxonomy" id="1117702"/>
    <lineage>
        <taxon>Bacteria</taxon>
        <taxon>Pseudomonadati</taxon>
        <taxon>Pseudomonadota</taxon>
        <taxon>Alphaproteobacteria</taxon>
        <taxon>Sphingomonadales</taxon>
        <taxon>Sphingomonadaceae</taxon>
        <taxon>Novosphingobium</taxon>
    </lineage>
</organism>
<feature type="transmembrane region" description="Helical" evidence="1">
    <location>
        <begin position="70"/>
        <end position="89"/>
    </location>
</feature>
<protein>
    <submittedName>
        <fullName evidence="2">Uncharacterized protein</fullName>
    </submittedName>
</protein>
<dbReference type="STRING" id="1117702.AQZ52_07145"/>
<feature type="transmembrane region" description="Helical" evidence="1">
    <location>
        <begin position="45"/>
        <end position="64"/>
    </location>
</feature>
<keyword evidence="1" id="KW-1133">Transmembrane helix</keyword>
<dbReference type="Proteomes" id="UP000058012">
    <property type="component" value="Unassembled WGS sequence"/>
</dbReference>
<gene>
    <name evidence="2" type="ORF">AQZ52_07145</name>
</gene>
<feature type="transmembrane region" description="Helical" evidence="1">
    <location>
        <begin position="6"/>
        <end position="24"/>
    </location>
</feature>
<feature type="transmembrane region" description="Helical" evidence="1">
    <location>
        <begin position="101"/>
        <end position="121"/>
    </location>
</feature>
<dbReference type="RefSeq" id="WP_067907814.1">
    <property type="nucleotide sequence ID" value="NZ_KQ954244.1"/>
</dbReference>
<keyword evidence="1" id="KW-0472">Membrane</keyword>
<sequence length="162" mass="17436">MTANVMPPASLLIGASLSVWWQALTRADQPSLDRDRLFPAAIRGAVAMIALALPAFLIVASGLFGSVRSILEGSATLSLITGLVWLYALTRILPLQPTSGLRALGVGFALTLLMSLMFGIAGYNGWDPYLGDLLQVLVGFPVLLAGWWLVVTKVPRWAREFI</sequence>
<evidence type="ECO:0000313" key="3">
    <source>
        <dbReference type="Proteomes" id="UP000058012"/>
    </source>
</evidence>
<name>A0A117UY27_9SPHN</name>
<keyword evidence="1" id="KW-0812">Transmembrane</keyword>
<feature type="transmembrane region" description="Helical" evidence="1">
    <location>
        <begin position="133"/>
        <end position="151"/>
    </location>
</feature>
<keyword evidence="3" id="KW-1185">Reference proteome</keyword>
<proteinExistence type="predicted"/>
<evidence type="ECO:0000256" key="1">
    <source>
        <dbReference type="SAM" id="Phobius"/>
    </source>
</evidence>
<dbReference type="AlphaFoldDB" id="A0A117UY27"/>
<evidence type="ECO:0000313" key="2">
    <source>
        <dbReference type="EMBL" id="KUR72968.1"/>
    </source>
</evidence>